<reference evidence="2" key="1">
    <citation type="submission" date="2022-10" db="EMBL/GenBank/DDBJ databases">
        <title>Genome assembly of Pristionchus species.</title>
        <authorList>
            <person name="Yoshida K."/>
            <person name="Sommer R.J."/>
        </authorList>
    </citation>
    <scope>NUCLEOTIDE SEQUENCE [LARGE SCALE GENOMIC DNA]</scope>
    <source>
        <strain evidence="2">RS5460</strain>
    </source>
</reference>
<organism evidence="1 2">
    <name type="scientific">Pristionchus mayeri</name>
    <dbReference type="NCBI Taxonomy" id="1317129"/>
    <lineage>
        <taxon>Eukaryota</taxon>
        <taxon>Metazoa</taxon>
        <taxon>Ecdysozoa</taxon>
        <taxon>Nematoda</taxon>
        <taxon>Chromadorea</taxon>
        <taxon>Rhabditida</taxon>
        <taxon>Rhabditina</taxon>
        <taxon>Diplogasteromorpha</taxon>
        <taxon>Diplogasteroidea</taxon>
        <taxon>Neodiplogasteridae</taxon>
        <taxon>Pristionchus</taxon>
    </lineage>
</organism>
<proteinExistence type="predicted"/>
<gene>
    <name evidence="1" type="ORF">PMAYCL1PPCAC_10093</name>
</gene>
<evidence type="ECO:0000313" key="2">
    <source>
        <dbReference type="Proteomes" id="UP001328107"/>
    </source>
</evidence>
<dbReference type="Proteomes" id="UP001328107">
    <property type="component" value="Unassembled WGS sequence"/>
</dbReference>
<evidence type="ECO:0000313" key="1">
    <source>
        <dbReference type="EMBL" id="GMR39898.1"/>
    </source>
</evidence>
<sequence length="89" mass="10301">VISLFQSEKGFNSENDQEFLDAIRNGFLKTHHTMWKKTDSWTRTSSGYRRQLAPPLAAPSFGATKYSLGTSATRQLYKHRFQNPTRYID</sequence>
<comment type="caution">
    <text evidence="1">The sequence shown here is derived from an EMBL/GenBank/DDBJ whole genome shotgun (WGS) entry which is preliminary data.</text>
</comment>
<name>A0AAN4ZK54_9BILA</name>
<feature type="non-terminal residue" evidence="1">
    <location>
        <position position="1"/>
    </location>
</feature>
<dbReference type="EMBL" id="BTRK01000003">
    <property type="protein sequence ID" value="GMR39898.1"/>
    <property type="molecule type" value="Genomic_DNA"/>
</dbReference>
<dbReference type="AlphaFoldDB" id="A0AAN4ZK54"/>
<protein>
    <submittedName>
        <fullName evidence="1">Uncharacterized protein</fullName>
    </submittedName>
</protein>
<keyword evidence="2" id="KW-1185">Reference proteome</keyword>
<accession>A0AAN4ZK54</accession>